<protein>
    <submittedName>
        <fullName evidence="1">Uncharacterized protein</fullName>
    </submittedName>
</protein>
<proteinExistence type="predicted"/>
<reference evidence="1" key="1">
    <citation type="submission" date="2025-08" db="UniProtKB">
        <authorList>
            <consortium name="Ensembl"/>
        </authorList>
    </citation>
    <scope>IDENTIFICATION</scope>
</reference>
<dbReference type="Proteomes" id="UP000261500">
    <property type="component" value="Unplaced"/>
</dbReference>
<name>A0A3B3V580_9TELE</name>
<dbReference type="AlphaFoldDB" id="A0A3B3V580"/>
<organism evidence="1 2">
    <name type="scientific">Poecilia latipinna</name>
    <name type="common">sailfin molly</name>
    <dbReference type="NCBI Taxonomy" id="48699"/>
    <lineage>
        <taxon>Eukaryota</taxon>
        <taxon>Metazoa</taxon>
        <taxon>Chordata</taxon>
        <taxon>Craniata</taxon>
        <taxon>Vertebrata</taxon>
        <taxon>Euteleostomi</taxon>
        <taxon>Actinopterygii</taxon>
        <taxon>Neopterygii</taxon>
        <taxon>Teleostei</taxon>
        <taxon>Neoteleostei</taxon>
        <taxon>Acanthomorphata</taxon>
        <taxon>Ovalentaria</taxon>
        <taxon>Atherinomorphae</taxon>
        <taxon>Cyprinodontiformes</taxon>
        <taxon>Poeciliidae</taxon>
        <taxon>Poeciliinae</taxon>
        <taxon>Poecilia</taxon>
    </lineage>
</organism>
<dbReference type="Ensembl" id="ENSPLAT00000012350.1">
    <property type="protein sequence ID" value="ENSPLAP00000020910.1"/>
    <property type="gene ID" value="ENSPLAG00000004221.1"/>
</dbReference>
<reference evidence="1" key="2">
    <citation type="submission" date="2025-09" db="UniProtKB">
        <authorList>
            <consortium name="Ensembl"/>
        </authorList>
    </citation>
    <scope>IDENTIFICATION</scope>
</reference>
<evidence type="ECO:0000313" key="1">
    <source>
        <dbReference type="Ensembl" id="ENSPLAP00000020910.1"/>
    </source>
</evidence>
<keyword evidence="2" id="KW-1185">Reference proteome</keyword>
<sequence length="69" mass="7945">MFTPEHMTQEWQDDAVADGDISDGIITLYCTQREEEQASRWEEHLPAAAVPPGWRSVAPEGWRECKNRD</sequence>
<accession>A0A3B3V580</accession>
<evidence type="ECO:0000313" key="2">
    <source>
        <dbReference type="Proteomes" id="UP000261500"/>
    </source>
</evidence>